<organism evidence="2 3">
    <name type="scientific">Paramarasmius palmivorus</name>
    <dbReference type="NCBI Taxonomy" id="297713"/>
    <lineage>
        <taxon>Eukaryota</taxon>
        <taxon>Fungi</taxon>
        <taxon>Dikarya</taxon>
        <taxon>Basidiomycota</taxon>
        <taxon>Agaricomycotina</taxon>
        <taxon>Agaricomycetes</taxon>
        <taxon>Agaricomycetidae</taxon>
        <taxon>Agaricales</taxon>
        <taxon>Marasmiineae</taxon>
        <taxon>Marasmiaceae</taxon>
        <taxon>Paramarasmius</taxon>
    </lineage>
</organism>
<feature type="compositionally biased region" description="Low complexity" evidence="1">
    <location>
        <begin position="1"/>
        <end position="13"/>
    </location>
</feature>
<feature type="region of interest" description="Disordered" evidence="1">
    <location>
        <begin position="42"/>
        <end position="112"/>
    </location>
</feature>
<evidence type="ECO:0000313" key="3">
    <source>
        <dbReference type="Proteomes" id="UP001383192"/>
    </source>
</evidence>
<evidence type="ECO:0000313" key="2">
    <source>
        <dbReference type="EMBL" id="KAK7024264.1"/>
    </source>
</evidence>
<proteinExistence type="predicted"/>
<feature type="compositionally biased region" description="Polar residues" evidence="1">
    <location>
        <begin position="94"/>
        <end position="106"/>
    </location>
</feature>
<dbReference type="EMBL" id="JAYKXP010000129">
    <property type="protein sequence ID" value="KAK7024264.1"/>
    <property type="molecule type" value="Genomic_DNA"/>
</dbReference>
<dbReference type="AlphaFoldDB" id="A0AAW0BEF3"/>
<reference evidence="2 3" key="1">
    <citation type="submission" date="2024-01" db="EMBL/GenBank/DDBJ databases">
        <title>A draft genome for a cacao thread blight-causing isolate of Paramarasmius palmivorus.</title>
        <authorList>
            <person name="Baruah I.K."/>
            <person name="Bukari Y."/>
            <person name="Amoako-Attah I."/>
            <person name="Meinhardt L.W."/>
            <person name="Bailey B.A."/>
            <person name="Cohen S.P."/>
        </authorList>
    </citation>
    <scope>NUCLEOTIDE SEQUENCE [LARGE SCALE GENOMIC DNA]</scope>
    <source>
        <strain evidence="2 3">GH-12</strain>
    </source>
</reference>
<feature type="region of interest" description="Disordered" evidence="1">
    <location>
        <begin position="1"/>
        <end position="25"/>
    </location>
</feature>
<feature type="compositionally biased region" description="Basic and acidic residues" evidence="1">
    <location>
        <begin position="78"/>
        <end position="89"/>
    </location>
</feature>
<name>A0AAW0BEF3_9AGAR</name>
<sequence>MEPTSTITTKKTTGMNNDNLRSRRGVEASLGSLALVAPPDAAPATYTHLTPPSTAPVDTNTTNNTHSSSSNSFSRSASSDERRDVDSKAHGHQRSASEAITSNNKSSPRDVGIVGTQRAPLLVETTKLEPLDEKALQPPVFIHPQSRSAPLHHITPSSSSPSKGTIIPRITTLETVVYWPKHHHTDIGDEKSIDIPRC</sequence>
<accession>A0AAW0BEF3</accession>
<evidence type="ECO:0000256" key="1">
    <source>
        <dbReference type="SAM" id="MobiDB-lite"/>
    </source>
</evidence>
<dbReference type="Proteomes" id="UP001383192">
    <property type="component" value="Unassembled WGS sequence"/>
</dbReference>
<feature type="compositionally biased region" description="Low complexity" evidence="1">
    <location>
        <begin position="58"/>
        <end position="77"/>
    </location>
</feature>
<comment type="caution">
    <text evidence="2">The sequence shown here is derived from an EMBL/GenBank/DDBJ whole genome shotgun (WGS) entry which is preliminary data.</text>
</comment>
<protein>
    <submittedName>
        <fullName evidence="2">Uncharacterized protein</fullName>
    </submittedName>
</protein>
<gene>
    <name evidence="2" type="ORF">VNI00_016481</name>
</gene>
<keyword evidence="3" id="KW-1185">Reference proteome</keyword>